<gene>
    <name evidence="1" type="ORF">Nlim_1813</name>
</gene>
<sequence length="39" mass="4594">MFFKDHTNVHDRIINPELILIPKSSGFEHENLKTKSMLL</sequence>
<evidence type="ECO:0000313" key="1">
    <source>
        <dbReference type="EMBL" id="EGG41354.1"/>
    </source>
</evidence>
<dbReference type="Proteomes" id="UP000004348">
    <property type="component" value="Chromosome"/>
</dbReference>
<organism evidence="1">
    <name type="scientific">Candidatus Nitrosarchaeum limnium SFB1</name>
    <dbReference type="NCBI Taxonomy" id="886738"/>
    <lineage>
        <taxon>Archaea</taxon>
        <taxon>Nitrososphaerota</taxon>
        <taxon>Nitrososphaeria</taxon>
        <taxon>Nitrosopumilales</taxon>
        <taxon>Nitrosopumilaceae</taxon>
        <taxon>Nitrosarchaeum</taxon>
    </lineage>
</organism>
<accession>F3KMR2</accession>
<reference evidence="1" key="1">
    <citation type="journal article" date="2011" name="PLoS ONE">
        <title>Genome of a low-salinity ammonia-oxidizing archaeon determined by single-cell and metagenomic analysis.</title>
        <authorList>
            <person name="Blainey P.C."/>
            <person name="Mosier A.C."/>
            <person name="Potanina A."/>
            <person name="Francis C.A."/>
            <person name="Quake S.R."/>
        </authorList>
    </citation>
    <scope>NUCLEOTIDE SEQUENCE [LARGE SCALE GENOMIC DNA]</scope>
    <source>
        <strain evidence="1">SFB1</strain>
    </source>
</reference>
<protein>
    <submittedName>
        <fullName evidence="1">Uncharacterized protein</fullName>
    </submittedName>
</protein>
<comment type="caution">
    <text evidence="1">The sequence shown here is derived from an EMBL/GenBank/DDBJ whole genome shotgun (WGS) entry which is preliminary data.</text>
</comment>
<proteinExistence type="predicted"/>
<dbReference type="AlphaFoldDB" id="F3KMR2"/>
<dbReference type="STRING" id="886738.Nlim_1813"/>
<dbReference type="EMBL" id="AEGP01000065">
    <property type="protein sequence ID" value="EGG41354.1"/>
    <property type="molecule type" value="Genomic_DNA"/>
</dbReference>
<dbReference type="HOGENOM" id="CLU_3302569_0_0_2"/>
<name>F3KMR2_9ARCH</name>